<sequence>MKAIINQTVQRDYLKLQQDIRRLRKVYLQACYKYDPKNVDSPITLRDALKHNDVPSNLVAQLALDIRAKLEVDVFKQELKLLQVDHLHTLQREKFLIIKAITPTWHKIQVCDTILSVFRHVPAEILQEIAGYAQPHQPSFDTSQAQMSLAHVCRSWRRAVFHLPTLWKVLYLVVDLRKRPGWPMKRYIQMVQSWYQRTGSHTLSFHLYTPSESSNIENNGQSFVKDFLAPLRSILLRIRNLNIGAPSVANLLPLFSGKIPSHLQTLTIKNTDQPLRHRIPTGSTASPVFTNIGRLILDASCINSGLRNVLPWDKMTALAVGQTLTIRQYVNVLDACSSLVTGFFTLTDTSPPSIPPKPSDTTSTHHKLQHLSLLICDK</sequence>
<comment type="caution">
    <text evidence="2">The sequence shown here is derived from an EMBL/GenBank/DDBJ whole genome shotgun (WGS) entry which is preliminary data.</text>
</comment>
<evidence type="ECO:0000259" key="1">
    <source>
        <dbReference type="Pfam" id="PF12937"/>
    </source>
</evidence>
<evidence type="ECO:0000313" key="3">
    <source>
        <dbReference type="Proteomes" id="UP000807306"/>
    </source>
</evidence>
<protein>
    <recommendedName>
        <fullName evidence="1">F-box domain-containing protein</fullName>
    </recommendedName>
</protein>
<dbReference type="Proteomes" id="UP000807306">
    <property type="component" value="Unassembled WGS sequence"/>
</dbReference>
<organism evidence="2 3">
    <name type="scientific">Crepidotus variabilis</name>
    <dbReference type="NCBI Taxonomy" id="179855"/>
    <lineage>
        <taxon>Eukaryota</taxon>
        <taxon>Fungi</taxon>
        <taxon>Dikarya</taxon>
        <taxon>Basidiomycota</taxon>
        <taxon>Agaricomycotina</taxon>
        <taxon>Agaricomycetes</taxon>
        <taxon>Agaricomycetidae</taxon>
        <taxon>Agaricales</taxon>
        <taxon>Agaricineae</taxon>
        <taxon>Crepidotaceae</taxon>
        <taxon>Crepidotus</taxon>
    </lineage>
</organism>
<evidence type="ECO:0000313" key="2">
    <source>
        <dbReference type="EMBL" id="KAF9523322.1"/>
    </source>
</evidence>
<dbReference type="Gene3D" id="1.20.1280.50">
    <property type="match status" value="1"/>
</dbReference>
<keyword evidence="3" id="KW-1185">Reference proteome</keyword>
<dbReference type="Pfam" id="PF12937">
    <property type="entry name" value="F-box-like"/>
    <property type="match status" value="1"/>
</dbReference>
<name>A0A9P6JJJ3_9AGAR</name>
<feature type="domain" description="F-box" evidence="1">
    <location>
        <begin position="119"/>
        <end position="172"/>
    </location>
</feature>
<gene>
    <name evidence="2" type="ORF">CPB83DRAFT_694379</name>
</gene>
<dbReference type="OrthoDB" id="3266451at2759"/>
<dbReference type="InterPro" id="IPR001810">
    <property type="entry name" value="F-box_dom"/>
</dbReference>
<proteinExistence type="predicted"/>
<dbReference type="EMBL" id="MU157920">
    <property type="protein sequence ID" value="KAF9523322.1"/>
    <property type="molecule type" value="Genomic_DNA"/>
</dbReference>
<dbReference type="InterPro" id="IPR036047">
    <property type="entry name" value="F-box-like_dom_sf"/>
</dbReference>
<reference evidence="2" key="1">
    <citation type="submission" date="2020-11" db="EMBL/GenBank/DDBJ databases">
        <authorList>
            <consortium name="DOE Joint Genome Institute"/>
            <person name="Ahrendt S."/>
            <person name="Riley R."/>
            <person name="Andreopoulos W."/>
            <person name="Labutti K."/>
            <person name="Pangilinan J."/>
            <person name="Ruiz-Duenas F.J."/>
            <person name="Barrasa J.M."/>
            <person name="Sanchez-Garcia M."/>
            <person name="Camarero S."/>
            <person name="Miyauchi S."/>
            <person name="Serrano A."/>
            <person name="Linde D."/>
            <person name="Babiker R."/>
            <person name="Drula E."/>
            <person name="Ayuso-Fernandez I."/>
            <person name="Pacheco R."/>
            <person name="Padilla G."/>
            <person name="Ferreira P."/>
            <person name="Barriuso J."/>
            <person name="Kellner H."/>
            <person name="Castanera R."/>
            <person name="Alfaro M."/>
            <person name="Ramirez L."/>
            <person name="Pisabarro A.G."/>
            <person name="Kuo A."/>
            <person name="Tritt A."/>
            <person name="Lipzen A."/>
            <person name="He G."/>
            <person name="Yan M."/>
            <person name="Ng V."/>
            <person name="Cullen D."/>
            <person name="Martin F."/>
            <person name="Rosso M.-N."/>
            <person name="Henrissat B."/>
            <person name="Hibbett D."/>
            <person name="Martinez A.T."/>
            <person name="Grigoriev I.V."/>
        </authorList>
    </citation>
    <scope>NUCLEOTIDE SEQUENCE</scope>
    <source>
        <strain evidence="2">CBS 506.95</strain>
    </source>
</reference>
<dbReference type="AlphaFoldDB" id="A0A9P6JJJ3"/>
<accession>A0A9P6JJJ3</accession>
<dbReference type="SUPFAM" id="SSF81383">
    <property type="entry name" value="F-box domain"/>
    <property type="match status" value="1"/>
</dbReference>